<name>A0A7J7MUN5_9MAGN</name>
<evidence type="ECO:0000313" key="3">
    <source>
        <dbReference type="EMBL" id="KAF6158512.1"/>
    </source>
</evidence>
<dbReference type="Proteomes" id="UP000541444">
    <property type="component" value="Unassembled WGS sequence"/>
</dbReference>
<dbReference type="PROSITE" id="PS51391">
    <property type="entry name" value="CID"/>
    <property type="match status" value="1"/>
</dbReference>
<feature type="domain" description="CID" evidence="2">
    <location>
        <begin position="93"/>
        <end position="188"/>
    </location>
</feature>
<dbReference type="GO" id="GO:0005737">
    <property type="term" value="C:cytoplasm"/>
    <property type="evidence" value="ECO:0007669"/>
    <property type="project" value="TreeGrafter"/>
</dbReference>
<sequence>MDDKLDKVIKKKRERSEEFKFHIRFLEDQVFALNLDWDEHKKLWEESASKISYLEQMIKAIERVLEYPRNVVWNSQSPQVLIQRIRAQIVEALEINIVRLYEVVLSELTYNSKPIITGLTIIAGEHRDHVEEIADLIFNKIVEKKEFENAIEQYSKALEFDDTNCLLRNGTGVGWFGVPWQTTKRLQK</sequence>
<dbReference type="SUPFAM" id="SSF48464">
    <property type="entry name" value="ENTH/VHS domain"/>
    <property type="match status" value="1"/>
</dbReference>
<evidence type="ECO:0000313" key="4">
    <source>
        <dbReference type="Proteomes" id="UP000541444"/>
    </source>
</evidence>
<dbReference type="GO" id="GO:0005849">
    <property type="term" value="C:mRNA cleavage factor complex"/>
    <property type="evidence" value="ECO:0007669"/>
    <property type="project" value="TreeGrafter"/>
</dbReference>
<organism evidence="3 4">
    <name type="scientific">Kingdonia uniflora</name>
    <dbReference type="NCBI Taxonomy" id="39325"/>
    <lineage>
        <taxon>Eukaryota</taxon>
        <taxon>Viridiplantae</taxon>
        <taxon>Streptophyta</taxon>
        <taxon>Embryophyta</taxon>
        <taxon>Tracheophyta</taxon>
        <taxon>Spermatophyta</taxon>
        <taxon>Magnoliopsida</taxon>
        <taxon>Ranunculales</taxon>
        <taxon>Circaeasteraceae</taxon>
        <taxon>Kingdonia</taxon>
    </lineage>
</organism>
<dbReference type="GO" id="GO:0031124">
    <property type="term" value="P:mRNA 3'-end processing"/>
    <property type="evidence" value="ECO:0007669"/>
    <property type="project" value="InterPro"/>
</dbReference>
<dbReference type="PANTHER" id="PTHR15921:SF12">
    <property type="entry name" value="POLYADENYLATION AND CLEAVAGE FACTOR HOMOLOG 4"/>
    <property type="match status" value="1"/>
</dbReference>
<dbReference type="AlphaFoldDB" id="A0A7J7MUN5"/>
<dbReference type="EMBL" id="JACGCM010001219">
    <property type="protein sequence ID" value="KAF6158512.1"/>
    <property type="molecule type" value="Genomic_DNA"/>
</dbReference>
<dbReference type="GO" id="GO:0006369">
    <property type="term" value="P:termination of RNA polymerase II transcription"/>
    <property type="evidence" value="ECO:0007669"/>
    <property type="project" value="InterPro"/>
</dbReference>
<evidence type="ECO:0000259" key="2">
    <source>
        <dbReference type="PROSITE" id="PS51391"/>
    </source>
</evidence>
<dbReference type="GO" id="GO:0003729">
    <property type="term" value="F:mRNA binding"/>
    <property type="evidence" value="ECO:0007669"/>
    <property type="project" value="InterPro"/>
</dbReference>
<evidence type="ECO:0000256" key="1">
    <source>
        <dbReference type="ARBA" id="ARBA00022664"/>
    </source>
</evidence>
<accession>A0A7J7MUN5</accession>
<dbReference type="GO" id="GO:0000993">
    <property type="term" value="F:RNA polymerase II complex binding"/>
    <property type="evidence" value="ECO:0007669"/>
    <property type="project" value="InterPro"/>
</dbReference>
<keyword evidence="4" id="KW-1185">Reference proteome</keyword>
<dbReference type="Gene3D" id="1.25.40.90">
    <property type="match status" value="1"/>
</dbReference>
<protein>
    <recommendedName>
        <fullName evidence="2">CID domain-containing protein</fullName>
    </recommendedName>
</protein>
<keyword evidence="1" id="KW-0507">mRNA processing</keyword>
<proteinExistence type="predicted"/>
<dbReference type="InterPro" id="IPR045154">
    <property type="entry name" value="PCF11-like"/>
</dbReference>
<dbReference type="OrthoDB" id="1934485at2759"/>
<dbReference type="PANTHER" id="PTHR15921">
    <property type="entry name" value="PRE-MRNA CLEAVAGE COMPLEX II"/>
    <property type="match status" value="1"/>
</dbReference>
<dbReference type="InterPro" id="IPR008942">
    <property type="entry name" value="ENTH_VHS"/>
</dbReference>
<comment type="caution">
    <text evidence="3">The sequence shown here is derived from an EMBL/GenBank/DDBJ whole genome shotgun (WGS) entry which is preliminary data.</text>
</comment>
<gene>
    <name evidence="3" type="ORF">GIB67_040026</name>
</gene>
<reference evidence="3 4" key="1">
    <citation type="journal article" date="2020" name="IScience">
        <title>Genome Sequencing of the Endangered Kingdonia uniflora (Circaeasteraceae, Ranunculales) Reveals Potential Mechanisms of Evolutionary Specialization.</title>
        <authorList>
            <person name="Sun Y."/>
            <person name="Deng T."/>
            <person name="Zhang A."/>
            <person name="Moore M.J."/>
            <person name="Landis J.B."/>
            <person name="Lin N."/>
            <person name="Zhang H."/>
            <person name="Zhang X."/>
            <person name="Huang J."/>
            <person name="Zhang X."/>
            <person name="Sun H."/>
            <person name="Wang H."/>
        </authorList>
    </citation>
    <scope>NUCLEOTIDE SEQUENCE [LARGE SCALE GENOMIC DNA]</scope>
    <source>
        <strain evidence="3">TB1705</strain>
        <tissue evidence="3">Leaf</tissue>
    </source>
</reference>
<dbReference type="InterPro" id="IPR006569">
    <property type="entry name" value="CID_dom"/>
</dbReference>